<keyword evidence="2" id="KW-0274">FAD</keyword>
<proteinExistence type="predicted"/>
<dbReference type="InterPro" id="IPR016164">
    <property type="entry name" value="FAD-linked_Oxase-like_C"/>
</dbReference>
<dbReference type="PANTHER" id="PTHR11748">
    <property type="entry name" value="D-LACTATE DEHYDROGENASE"/>
    <property type="match status" value="1"/>
</dbReference>
<gene>
    <name evidence="4" type="ORF">SAMN03097694_5356</name>
</gene>
<evidence type="ECO:0000256" key="1">
    <source>
        <dbReference type="ARBA" id="ARBA00022630"/>
    </source>
</evidence>
<sequence>MQAIAEQFRQQILAASAAGKPLRLRGGGTKDWYGQQLEGEVLDTRAYAGIIDYEPTELVITARCGTPLAEIEAALAARNQMLAFEPPHFGPGATVGGVVASALSGPRRASAGAVRDFVLGAVLMDGHGERLAFGGQVMKNVAGYDVSRLLAGALGTLGLILEVSLKVLPLPLREATLRVACAEIAALRMLNEWAGKPLPISASCWHDGVLTVRLSGAEAAVSAALQSLKGEVLAAEEASAFWLSVREQTHDFFAGAGSLWRLSLPPHASAVILKGRQLIEWGGAQRWLKLDGDADAASSVQIRQAVAAAGGHATLFRGGDKAVGVFHPLAPAVATIHQRLRQAFDPAGIFNPHRMY</sequence>
<dbReference type="SUPFAM" id="SSF55103">
    <property type="entry name" value="FAD-linked oxidases, C-terminal domain"/>
    <property type="match status" value="1"/>
</dbReference>
<evidence type="ECO:0000313" key="5">
    <source>
        <dbReference type="Proteomes" id="UP000182489"/>
    </source>
</evidence>
<dbReference type="InterPro" id="IPR006094">
    <property type="entry name" value="Oxid_FAD_bind_N"/>
</dbReference>
<evidence type="ECO:0000256" key="2">
    <source>
        <dbReference type="ARBA" id="ARBA00022827"/>
    </source>
</evidence>
<reference evidence="4 5" key="1">
    <citation type="submission" date="2016-11" db="EMBL/GenBank/DDBJ databases">
        <authorList>
            <person name="Varghese N."/>
            <person name="Submissions S."/>
        </authorList>
    </citation>
    <scope>NUCLEOTIDE SEQUENCE [LARGE SCALE GENOMIC DNA]</scope>
    <source>
        <strain evidence="4 5">NFR18</strain>
    </source>
</reference>
<dbReference type="Gene3D" id="3.30.465.10">
    <property type="match status" value="1"/>
</dbReference>
<dbReference type="PANTHER" id="PTHR11748:SF103">
    <property type="entry name" value="GLYCOLATE OXIDASE SUBUNIT GLCE"/>
    <property type="match status" value="1"/>
</dbReference>
<keyword evidence="1" id="KW-0285">Flavoprotein</keyword>
<dbReference type="NCBIfam" id="NF008439">
    <property type="entry name" value="PRK11282.1"/>
    <property type="match status" value="1"/>
</dbReference>
<dbReference type="SUPFAM" id="SSF56176">
    <property type="entry name" value="FAD-binding/transporter-associated domain-like"/>
    <property type="match status" value="1"/>
</dbReference>
<dbReference type="Proteomes" id="UP000182489">
    <property type="component" value="Unassembled WGS sequence"/>
</dbReference>
<comment type="caution">
    <text evidence="4">The sequence shown here is derived from an EMBL/GenBank/DDBJ whole genome shotgun (WGS) entry which is preliminary data.</text>
</comment>
<evidence type="ECO:0000313" key="4">
    <source>
        <dbReference type="EMBL" id="SFY24986.1"/>
    </source>
</evidence>
<dbReference type="EMBL" id="FPKH01000008">
    <property type="protein sequence ID" value="SFY24986.1"/>
    <property type="molecule type" value="Genomic_DNA"/>
</dbReference>
<protein>
    <submittedName>
        <fullName evidence="4">Glycolate oxidase FAD binding subunit</fullName>
    </submittedName>
</protein>
<dbReference type="GO" id="GO:0003824">
    <property type="term" value="F:catalytic activity"/>
    <property type="evidence" value="ECO:0007669"/>
    <property type="project" value="InterPro"/>
</dbReference>
<dbReference type="InterPro" id="IPR016166">
    <property type="entry name" value="FAD-bd_PCMH"/>
</dbReference>
<dbReference type="RefSeq" id="WP_072456816.1">
    <property type="nucleotide sequence ID" value="NZ_FPKH01000008.1"/>
</dbReference>
<dbReference type="AlphaFoldDB" id="A0AB38CFS3"/>
<organism evidence="4 5">
    <name type="scientific">Janthinobacterium lividum</name>
    <dbReference type="NCBI Taxonomy" id="29581"/>
    <lineage>
        <taxon>Bacteria</taxon>
        <taxon>Pseudomonadati</taxon>
        <taxon>Pseudomonadota</taxon>
        <taxon>Betaproteobacteria</taxon>
        <taxon>Burkholderiales</taxon>
        <taxon>Oxalobacteraceae</taxon>
        <taxon>Janthinobacterium</taxon>
    </lineage>
</organism>
<name>A0AB38CFS3_9BURK</name>
<dbReference type="InterPro" id="IPR036318">
    <property type="entry name" value="FAD-bd_PCMH-like_sf"/>
</dbReference>
<dbReference type="Pfam" id="PF01565">
    <property type="entry name" value="FAD_binding_4"/>
    <property type="match status" value="1"/>
</dbReference>
<evidence type="ECO:0000259" key="3">
    <source>
        <dbReference type="PROSITE" id="PS51387"/>
    </source>
</evidence>
<dbReference type="InterPro" id="IPR016169">
    <property type="entry name" value="FAD-bd_PCMH_sub2"/>
</dbReference>
<accession>A0AB38CFS3</accession>
<feature type="domain" description="FAD-binding PCMH-type" evidence="3">
    <location>
        <begin position="1"/>
        <end position="170"/>
    </location>
</feature>
<dbReference type="GO" id="GO:0071949">
    <property type="term" value="F:FAD binding"/>
    <property type="evidence" value="ECO:0007669"/>
    <property type="project" value="InterPro"/>
</dbReference>
<dbReference type="PROSITE" id="PS51387">
    <property type="entry name" value="FAD_PCMH"/>
    <property type="match status" value="1"/>
</dbReference>